<dbReference type="SMART" id="SM00320">
    <property type="entry name" value="WD40"/>
    <property type="match status" value="4"/>
</dbReference>
<dbReference type="InterPro" id="IPR036322">
    <property type="entry name" value="WD40_repeat_dom_sf"/>
</dbReference>
<accession>A0A9W8CGH2</accession>
<dbReference type="AlphaFoldDB" id="A0A9W8CGH2"/>
<keyword evidence="8" id="KW-1185">Reference proteome</keyword>
<dbReference type="InterPro" id="IPR001680">
    <property type="entry name" value="WD40_rpt"/>
</dbReference>
<organism evidence="7 8">
    <name type="scientific">Coemansia asiatica</name>
    <dbReference type="NCBI Taxonomy" id="1052880"/>
    <lineage>
        <taxon>Eukaryota</taxon>
        <taxon>Fungi</taxon>
        <taxon>Fungi incertae sedis</taxon>
        <taxon>Zoopagomycota</taxon>
        <taxon>Kickxellomycotina</taxon>
        <taxon>Kickxellomycetes</taxon>
        <taxon>Kickxellales</taxon>
        <taxon>Kickxellaceae</taxon>
        <taxon>Coemansia</taxon>
    </lineage>
</organism>
<evidence type="ECO:0000256" key="5">
    <source>
        <dbReference type="PROSITE-ProRule" id="PRU00221"/>
    </source>
</evidence>
<comment type="caution">
    <text evidence="7">The sequence shown here is derived from an EMBL/GenBank/DDBJ whole genome shotgun (WGS) entry which is preliminary data.</text>
</comment>
<evidence type="ECO:0000256" key="6">
    <source>
        <dbReference type="SAM" id="MobiDB-lite"/>
    </source>
</evidence>
<dbReference type="PROSITE" id="PS50082">
    <property type="entry name" value="WD_REPEATS_2"/>
    <property type="match status" value="1"/>
</dbReference>
<keyword evidence="3" id="KW-0677">Repeat</keyword>
<dbReference type="PANTHER" id="PTHR44040:SF1">
    <property type="entry name" value="RETINOBLASTOMA-BINDING PROTEIN 5"/>
    <property type="match status" value="1"/>
</dbReference>
<dbReference type="SUPFAM" id="SSF50978">
    <property type="entry name" value="WD40 repeat-like"/>
    <property type="match status" value="1"/>
</dbReference>
<reference evidence="7" key="1">
    <citation type="submission" date="2022-07" db="EMBL/GenBank/DDBJ databases">
        <title>Phylogenomic reconstructions and comparative analyses of Kickxellomycotina fungi.</title>
        <authorList>
            <person name="Reynolds N.K."/>
            <person name="Stajich J.E."/>
            <person name="Barry K."/>
            <person name="Grigoriev I.V."/>
            <person name="Crous P."/>
            <person name="Smith M.E."/>
        </authorList>
    </citation>
    <scope>NUCLEOTIDE SEQUENCE</scope>
    <source>
        <strain evidence="7">NBRC 105413</strain>
    </source>
</reference>
<dbReference type="Proteomes" id="UP001145021">
    <property type="component" value="Unassembled WGS sequence"/>
</dbReference>
<dbReference type="InterPro" id="IPR015943">
    <property type="entry name" value="WD40/YVTN_repeat-like_dom_sf"/>
</dbReference>
<dbReference type="InterPro" id="IPR037850">
    <property type="entry name" value="RBBP5/Swd1"/>
</dbReference>
<evidence type="ECO:0000256" key="2">
    <source>
        <dbReference type="ARBA" id="ARBA00022574"/>
    </source>
</evidence>
<evidence type="ECO:0000256" key="1">
    <source>
        <dbReference type="ARBA" id="ARBA00004123"/>
    </source>
</evidence>
<dbReference type="PANTHER" id="PTHR44040">
    <property type="entry name" value="RETINOBLASTOMA-BINDING PROTEIN 5"/>
    <property type="match status" value="1"/>
</dbReference>
<dbReference type="Gene3D" id="2.130.10.10">
    <property type="entry name" value="YVTN repeat-like/Quinoprotein amine dehydrogenase"/>
    <property type="match status" value="2"/>
</dbReference>
<dbReference type="Pfam" id="PF00400">
    <property type="entry name" value="WD40"/>
    <property type="match status" value="1"/>
</dbReference>
<feature type="region of interest" description="Disordered" evidence="6">
    <location>
        <begin position="444"/>
        <end position="476"/>
    </location>
</feature>
<sequence>MNRQLLDPFEPEYPEAIEACLDDEYAVKCAYSHNGSLLATARSDGQCFIWDMDTLNVMRRLQHGEVALKGLCWSRSGRYILTYNEAGVCILWDLDGCYIRAKVSFESAISCARVHPRNSMQFIVCPSREAPCLVTVSANIDEPPSISPICITSDSVDQETKSAASTCCCFAKKGIYVFFGTSKGLVHAVHVSTQKVVCSVKLSSSGVNTISRNPRGTDIVTNSSDRILRVCQVVLPVEDGEFNKSKSAMPAKLEPSITVTTKIQDIVNRVHWIQAVFSSSGDYIVSGIEHKAEHNIYIWDKFSGSLVKMLTGPNELLEDFAVHPLRPIYASISTFGIIYLWTRVPQQNWNAFAPGFRELEENVDFIEPEDLFDRRITMQDGSLVDCAEDRILREKRAVNAAVEGDMDIDVDITDDDPLFSDSDSESGDDTFLLSVVVDCDESLLPPTVTPSSAPAGTSSVELETSTAEQGTTILES</sequence>
<name>A0A9W8CGH2_9FUNG</name>
<dbReference type="EMBL" id="JANBOH010000456">
    <property type="protein sequence ID" value="KAJ1642180.1"/>
    <property type="molecule type" value="Genomic_DNA"/>
</dbReference>
<evidence type="ECO:0000313" key="8">
    <source>
        <dbReference type="Proteomes" id="UP001145021"/>
    </source>
</evidence>
<keyword evidence="2 5" id="KW-0853">WD repeat</keyword>
<evidence type="ECO:0000313" key="7">
    <source>
        <dbReference type="EMBL" id="KAJ1642180.1"/>
    </source>
</evidence>
<evidence type="ECO:0000256" key="4">
    <source>
        <dbReference type="ARBA" id="ARBA00023242"/>
    </source>
</evidence>
<evidence type="ECO:0000256" key="3">
    <source>
        <dbReference type="ARBA" id="ARBA00022737"/>
    </source>
</evidence>
<gene>
    <name evidence="7" type="primary">SWD1</name>
    <name evidence="7" type="ORF">LPJ64_005945</name>
</gene>
<comment type="subcellular location">
    <subcellularLocation>
        <location evidence="1">Nucleus</location>
    </subcellularLocation>
</comment>
<proteinExistence type="predicted"/>
<keyword evidence="4" id="KW-0539">Nucleus</keyword>
<feature type="repeat" description="WD" evidence="5">
    <location>
        <begin position="30"/>
        <end position="60"/>
    </location>
</feature>
<dbReference type="GO" id="GO:0048188">
    <property type="term" value="C:Set1C/COMPASS complex"/>
    <property type="evidence" value="ECO:0007669"/>
    <property type="project" value="InterPro"/>
</dbReference>
<feature type="compositionally biased region" description="Polar residues" evidence="6">
    <location>
        <begin position="449"/>
        <end position="476"/>
    </location>
</feature>
<protein>
    <submittedName>
        <fullName evidence="7">Chromatin binding protein</fullName>
    </submittedName>
</protein>